<accession>A0A518BGV8</accession>
<sequence>MVSNDTPELTARPPDEAGINLARELTRRLAPPSRRQLSTWLAEDGEAEEIALSPHIVELLLQVLTETAKGNAVTIVPIHAELTTQQSADLLGVSRPFLIVRVR</sequence>
<name>A0A518BGV8_9BACT</name>
<organism evidence="1 2">
    <name type="scientific">Engelhardtia mirabilis</name>
    <dbReference type="NCBI Taxonomy" id="2528011"/>
    <lineage>
        <taxon>Bacteria</taxon>
        <taxon>Pseudomonadati</taxon>
        <taxon>Planctomycetota</taxon>
        <taxon>Planctomycetia</taxon>
        <taxon>Planctomycetia incertae sedis</taxon>
        <taxon>Engelhardtia</taxon>
    </lineage>
</organism>
<dbReference type="AlphaFoldDB" id="A0A518BGV8"/>
<proteinExistence type="predicted"/>
<dbReference type="EMBL" id="CP036287">
    <property type="protein sequence ID" value="QDU66217.1"/>
    <property type="molecule type" value="Genomic_DNA"/>
</dbReference>
<dbReference type="Proteomes" id="UP000316921">
    <property type="component" value="Chromosome"/>
</dbReference>
<dbReference type="RefSeq" id="WP_419192183.1">
    <property type="nucleotide sequence ID" value="NZ_CP036287.1"/>
</dbReference>
<evidence type="ECO:0000313" key="2">
    <source>
        <dbReference type="Proteomes" id="UP000316921"/>
    </source>
</evidence>
<evidence type="ECO:0000313" key="1">
    <source>
        <dbReference type="EMBL" id="QDU66217.1"/>
    </source>
</evidence>
<gene>
    <name evidence="1" type="ORF">Pla133_12830</name>
</gene>
<dbReference type="KEGG" id="pbap:Pla133_12830"/>
<reference evidence="1 2" key="1">
    <citation type="submission" date="2019-02" db="EMBL/GenBank/DDBJ databases">
        <title>Deep-cultivation of Planctomycetes and their phenomic and genomic characterization uncovers novel biology.</title>
        <authorList>
            <person name="Wiegand S."/>
            <person name="Jogler M."/>
            <person name="Boedeker C."/>
            <person name="Pinto D."/>
            <person name="Vollmers J."/>
            <person name="Rivas-Marin E."/>
            <person name="Kohn T."/>
            <person name="Peeters S.H."/>
            <person name="Heuer A."/>
            <person name="Rast P."/>
            <person name="Oberbeckmann S."/>
            <person name="Bunk B."/>
            <person name="Jeske O."/>
            <person name="Meyerdierks A."/>
            <person name="Storesund J.E."/>
            <person name="Kallscheuer N."/>
            <person name="Luecker S."/>
            <person name="Lage O.M."/>
            <person name="Pohl T."/>
            <person name="Merkel B.J."/>
            <person name="Hornburger P."/>
            <person name="Mueller R.-W."/>
            <person name="Bruemmer F."/>
            <person name="Labrenz M."/>
            <person name="Spormann A.M."/>
            <person name="Op den Camp H."/>
            <person name="Overmann J."/>
            <person name="Amann R."/>
            <person name="Jetten M.S.M."/>
            <person name="Mascher T."/>
            <person name="Medema M.H."/>
            <person name="Devos D.P."/>
            <person name="Kaster A.-K."/>
            <person name="Ovreas L."/>
            <person name="Rohde M."/>
            <person name="Galperin M.Y."/>
            <person name="Jogler C."/>
        </authorList>
    </citation>
    <scope>NUCLEOTIDE SEQUENCE [LARGE SCALE GENOMIC DNA]</scope>
    <source>
        <strain evidence="1 2">Pla133</strain>
    </source>
</reference>
<protein>
    <recommendedName>
        <fullName evidence="3">Helix-turn-helix domain protein</fullName>
    </recommendedName>
</protein>
<keyword evidence="2" id="KW-1185">Reference proteome</keyword>
<evidence type="ECO:0008006" key="3">
    <source>
        <dbReference type="Google" id="ProtNLM"/>
    </source>
</evidence>